<dbReference type="AlphaFoldDB" id="A0A934K4M6"/>
<protein>
    <submittedName>
        <fullName evidence="1">Uncharacterized protein</fullName>
    </submittedName>
</protein>
<comment type="caution">
    <text evidence="1">The sequence shown here is derived from an EMBL/GenBank/DDBJ whole genome shotgun (WGS) entry which is preliminary data.</text>
</comment>
<gene>
    <name evidence="1" type="ORF">JF886_15670</name>
</gene>
<dbReference type="Proteomes" id="UP000606991">
    <property type="component" value="Unassembled WGS sequence"/>
</dbReference>
<dbReference type="EMBL" id="JAEKNS010000154">
    <property type="protein sequence ID" value="MBJ7596266.1"/>
    <property type="molecule type" value="Genomic_DNA"/>
</dbReference>
<proteinExistence type="predicted"/>
<organism evidence="1 2">
    <name type="scientific">Candidatus Aeolococcus gillhamiae</name>
    <dbReference type="NCBI Taxonomy" id="3127015"/>
    <lineage>
        <taxon>Bacteria</taxon>
        <taxon>Bacillati</taxon>
        <taxon>Candidatus Dormiibacterota</taxon>
        <taxon>Candidatus Dormibacteria</taxon>
        <taxon>Candidatus Aeolococcales</taxon>
        <taxon>Candidatus Aeolococcaceae</taxon>
        <taxon>Candidatus Aeolococcus</taxon>
    </lineage>
</organism>
<reference evidence="1 2" key="1">
    <citation type="submission" date="2020-10" db="EMBL/GenBank/DDBJ databases">
        <title>Ca. Dormibacterota MAGs.</title>
        <authorList>
            <person name="Montgomery K."/>
        </authorList>
    </citation>
    <scope>NUCLEOTIDE SEQUENCE [LARGE SCALE GENOMIC DNA]</scope>
    <source>
        <strain evidence="1">SC8812_S17_18</strain>
    </source>
</reference>
<evidence type="ECO:0000313" key="2">
    <source>
        <dbReference type="Proteomes" id="UP000606991"/>
    </source>
</evidence>
<sequence length="387" mass="39777">MTPLKPDPEIVTAAPIGPLVGFRTVIVGCTVKDRDEVPAPPELVTVIGPLVAPVGTVAVTWVSLFTVKTGWLMPLKATPVAEVNPLPVMLTVPPSGPAEGLKPVTVGGGDVAIANVAIVPVQPAGLLRVTPYPCGPSALTTFHAVCSPLAVPEAFDCSMVPMAYPAGALGVTFAFHPMAPTTISFAWVVADVVPVDADALFAESATVRSNAVAEVPVMSRTVIASAAGVVTVTVTPATPTACAAYQISPSAWVPWMTVTALTHTFLAESEMPFTVDSALVSRARMAATSRSPLPVLVAVDAVSEVAVEALAAPKLCATPHDVPNPGMACATVHPITVVATIPPSASERACRANQVPPAANRCGRASIKSPPPVPCAVIGTRHCRRFW</sequence>
<name>A0A934K4M6_9BACT</name>
<accession>A0A934K4M6</accession>
<evidence type="ECO:0000313" key="1">
    <source>
        <dbReference type="EMBL" id="MBJ7596266.1"/>
    </source>
</evidence>